<comment type="similarity">
    <text evidence="1">Belongs to the glycosyltransferase 34 family.</text>
</comment>
<gene>
    <name evidence="4" type="ORF">HGUI_02792</name>
</gene>
<dbReference type="InterPro" id="IPR008630">
    <property type="entry name" value="Glyco_trans_34"/>
</dbReference>
<dbReference type="InterPro" id="IPR029044">
    <property type="entry name" value="Nucleotide-diphossugar_trans"/>
</dbReference>
<keyword evidence="5" id="KW-1185">Reference proteome</keyword>
<dbReference type="GO" id="GO:0000136">
    <property type="term" value="C:mannan polymerase complex"/>
    <property type="evidence" value="ECO:0007669"/>
    <property type="project" value="EnsemblFungi"/>
</dbReference>
<dbReference type="GO" id="GO:0000917">
    <property type="term" value="P:division septum assembly"/>
    <property type="evidence" value="ECO:0007669"/>
    <property type="project" value="EnsemblFungi"/>
</dbReference>
<evidence type="ECO:0000256" key="3">
    <source>
        <dbReference type="ARBA" id="ARBA00022679"/>
    </source>
</evidence>
<dbReference type="GO" id="GO:0000009">
    <property type="term" value="F:alpha-1,6-mannosyltransferase activity"/>
    <property type="evidence" value="ECO:0007669"/>
    <property type="project" value="EnsemblFungi"/>
</dbReference>
<keyword evidence="2 4" id="KW-0328">Glycosyltransferase</keyword>
<evidence type="ECO:0000313" key="4">
    <source>
        <dbReference type="EMBL" id="SGZ40592.1"/>
    </source>
</evidence>
<dbReference type="OrthoDB" id="407658at2759"/>
<dbReference type="EMBL" id="FQNF01000056">
    <property type="protein sequence ID" value="SGZ40592.1"/>
    <property type="molecule type" value="Genomic_DNA"/>
</dbReference>
<dbReference type="PANTHER" id="PTHR31306">
    <property type="entry name" value="ALPHA-1,6-MANNOSYLTRANSFERASE MNN11-RELATED"/>
    <property type="match status" value="1"/>
</dbReference>
<evidence type="ECO:0000256" key="2">
    <source>
        <dbReference type="ARBA" id="ARBA00022676"/>
    </source>
</evidence>
<name>A0A1L0B2A8_9ASCO</name>
<accession>A0A1L0B2A8</accession>
<reference evidence="5" key="1">
    <citation type="submission" date="2016-11" db="EMBL/GenBank/DDBJ databases">
        <authorList>
            <person name="Guldener U."/>
        </authorList>
    </citation>
    <scope>NUCLEOTIDE SEQUENCE [LARGE SCALE GENOMIC DNA]</scope>
</reference>
<evidence type="ECO:0000313" key="5">
    <source>
        <dbReference type="Proteomes" id="UP000183365"/>
    </source>
</evidence>
<organism evidence="4 5">
    <name type="scientific">Hanseniaspora guilliermondii</name>
    <dbReference type="NCBI Taxonomy" id="56406"/>
    <lineage>
        <taxon>Eukaryota</taxon>
        <taxon>Fungi</taxon>
        <taxon>Dikarya</taxon>
        <taxon>Ascomycota</taxon>
        <taxon>Saccharomycotina</taxon>
        <taxon>Saccharomycetes</taxon>
        <taxon>Saccharomycodales</taxon>
        <taxon>Saccharomycodaceae</taxon>
        <taxon>Hanseniaspora</taxon>
    </lineage>
</organism>
<dbReference type="VEuPathDB" id="FungiDB:HGUI_02792"/>
<dbReference type="Proteomes" id="UP000183365">
    <property type="component" value="Unassembled WGS sequence"/>
</dbReference>
<sequence>MLLPISNTSKSSHKKQLFKINQFLNNNKRKFLGLITIFFILFWIIPSPSNSSVYDSSPSIISKLFHGAKKSPRVMIILAANTGGGGVLRWKSEQEFAIERLSISNKRNYCLKHGYGLVVKDLTTAKRYSHEYRESWQRVDIIKQTMREFPDTEWFWFLDIETLIMEPRMSLEDLIFNKLDSVAERTVQQFNPLAFPINIPHVDYSEEPDLLITQDCTGFNLGSFMIRNTDWSRLLLDIWWDPVAYEQKHMIWDHREQDALESIYASQPWARSKIAFLPTRLINALPHGACGEDPNKHKYFYNSLENDFTVNMMGCAYGRDCWSEMQGFMTLYEVKNNKWYNKIFGI</sequence>
<protein>
    <submittedName>
        <fullName evidence="4">Related to Probable alpha-1,6-mannosyltransferase MNN10</fullName>
    </submittedName>
</protein>
<dbReference type="GO" id="GO:0006487">
    <property type="term" value="P:protein N-linked glycosylation"/>
    <property type="evidence" value="ECO:0007669"/>
    <property type="project" value="EnsemblFungi"/>
</dbReference>
<dbReference type="AlphaFoldDB" id="A0A1L0B2A8"/>
<dbReference type="Pfam" id="PF05637">
    <property type="entry name" value="Glyco_transf_34"/>
    <property type="match status" value="1"/>
</dbReference>
<evidence type="ECO:0000256" key="1">
    <source>
        <dbReference type="ARBA" id="ARBA00005664"/>
    </source>
</evidence>
<dbReference type="Gene3D" id="3.90.550.10">
    <property type="entry name" value="Spore Coat Polysaccharide Biosynthesis Protein SpsA, Chain A"/>
    <property type="match status" value="1"/>
</dbReference>
<dbReference type="FunFam" id="3.90.550.10:FF:000117">
    <property type="entry name" value="Glycosyltransferase family 34 protein"/>
    <property type="match status" value="1"/>
</dbReference>
<proteinExistence type="inferred from homology"/>
<keyword evidence="3 4" id="KW-0808">Transferase</keyword>
<dbReference type="PANTHER" id="PTHR31306:SF5">
    <property type="entry name" value="ALPHA-1,6-MANNOSYLTRANSFERASE MNN10-RELATED"/>
    <property type="match status" value="1"/>
</dbReference>
<dbReference type="GO" id="GO:0000032">
    <property type="term" value="P:cell wall mannoprotein biosynthetic process"/>
    <property type="evidence" value="ECO:0007669"/>
    <property type="project" value="EnsemblFungi"/>
</dbReference>
<dbReference type="GO" id="GO:0007114">
    <property type="term" value="P:cell budding"/>
    <property type="evidence" value="ECO:0007669"/>
    <property type="project" value="EnsemblFungi"/>
</dbReference>